<name>A0AAD1TZN5_EUPCR</name>
<feature type="coiled-coil region" evidence="1">
    <location>
        <begin position="398"/>
        <end position="425"/>
    </location>
</feature>
<keyword evidence="1" id="KW-0175">Coiled coil</keyword>
<feature type="region of interest" description="Disordered" evidence="2">
    <location>
        <begin position="58"/>
        <end position="81"/>
    </location>
</feature>
<evidence type="ECO:0000256" key="1">
    <source>
        <dbReference type="SAM" id="Coils"/>
    </source>
</evidence>
<dbReference type="AlphaFoldDB" id="A0AAD1TZN5"/>
<organism evidence="3 4">
    <name type="scientific">Euplotes crassus</name>
    <dbReference type="NCBI Taxonomy" id="5936"/>
    <lineage>
        <taxon>Eukaryota</taxon>
        <taxon>Sar</taxon>
        <taxon>Alveolata</taxon>
        <taxon>Ciliophora</taxon>
        <taxon>Intramacronucleata</taxon>
        <taxon>Spirotrichea</taxon>
        <taxon>Hypotrichia</taxon>
        <taxon>Euplotida</taxon>
        <taxon>Euplotidae</taxon>
        <taxon>Moneuplotes</taxon>
    </lineage>
</organism>
<feature type="region of interest" description="Disordered" evidence="2">
    <location>
        <begin position="103"/>
        <end position="122"/>
    </location>
</feature>
<evidence type="ECO:0000313" key="3">
    <source>
        <dbReference type="EMBL" id="CAI2359442.1"/>
    </source>
</evidence>
<feature type="region of interest" description="Disordered" evidence="2">
    <location>
        <begin position="150"/>
        <end position="177"/>
    </location>
</feature>
<dbReference type="Proteomes" id="UP001295684">
    <property type="component" value="Unassembled WGS sequence"/>
</dbReference>
<evidence type="ECO:0000256" key="2">
    <source>
        <dbReference type="SAM" id="MobiDB-lite"/>
    </source>
</evidence>
<protein>
    <submittedName>
        <fullName evidence="3">Uncharacterized protein</fullName>
    </submittedName>
</protein>
<accession>A0AAD1TZN5</accession>
<keyword evidence="4" id="KW-1185">Reference proteome</keyword>
<gene>
    <name evidence="3" type="ORF">ECRASSUSDP1_LOCUS733</name>
</gene>
<reference evidence="3" key="1">
    <citation type="submission" date="2023-07" db="EMBL/GenBank/DDBJ databases">
        <authorList>
            <consortium name="AG Swart"/>
            <person name="Singh M."/>
            <person name="Singh A."/>
            <person name="Seah K."/>
            <person name="Emmerich C."/>
        </authorList>
    </citation>
    <scope>NUCLEOTIDE SEQUENCE</scope>
    <source>
        <strain evidence="3">DP1</strain>
    </source>
</reference>
<evidence type="ECO:0000313" key="4">
    <source>
        <dbReference type="Proteomes" id="UP001295684"/>
    </source>
</evidence>
<feature type="compositionally biased region" description="Basic and acidic residues" evidence="2">
    <location>
        <begin position="108"/>
        <end position="120"/>
    </location>
</feature>
<sequence length="432" mass="49677">MWRNFQRRVGGRKVLKECCRILKLVLETINALMTMKRHQPRKCTKIPKQTDLLRVPSKRRSKKLNLKEDSKSNLSTGEDVLSNYNPMRYRSITSQSRLSHGSRFYLSDSKKGKDRLEEVKQPVSVRSRLNPRGQLVSNSFNTVLYKSRERALQSSDRKPTRVTSRETGEVKHARKRSAIDKTKISPVKSTRNFDLSYGTHRFGSRWPDTGKMTSEEIKKAFENLLSHAKVTEDRMREILENDQISDDHVEDSTDERCTKANSARKIVANREKKLIFSHVKGQTSSKEDSTSTQELQEQSNFVNPLCSTIEKEPNNCKLNVSSQFNKGQFTSFNTCLTGGPQMVNKSTNTERQPKGVKLLKKELRQCSKALQNSIQISSDLLKEVHRLDDAVSEASYDLKKTNEKNKELALENEELRKRLLKYESSSSDFHEA</sequence>
<dbReference type="EMBL" id="CAMPGE010000689">
    <property type="protein sequence ID" value="CAI2359442.1"/>
    <property type="molecule type" value="Genomic_DNA"/>
</dbReference>
<proteinExistence type="predicted"/>
<comment type="caution">
    <text evidence="3">The sequence shown here is derived from an EMBL/GenBank/DDBJ whole genome shotgun (WGS) entry which is preliminary data.</text>
</comment>